<comment type="caution">
    <text evidence="9">The sequence shown here is derived from an EMBL/GenBank/DDBJ whole genome shotgun (WGS) entry which is preliminary data.</text>
</comment>
<dbReference type="OrthoDB" id="9394376at2759"/>
<dbReference type="InterPro" id="IPR021990">
    <property type="entry name" value="Mediator_Med12_LCEWAV"/>
</dbReference>
<proteinExistence type="inferred from homology"/>
<keyword evidence="5" id="KW-0010">Activator</keyword>
<dbReference type="PANTHER" id="PTHR46007:SF3">
    <property type="entry name" value="MEDIATOR OF RNA POLYMERASE II TRANSCRIPTION SUBUNIT 12-LIKE PROTEIN"/>
    <property type="match status" value="1"/>
</dbReference>
<evidence type="ECO:0000256" key="6">
    <source>
        <dbReference type="ARBA" id="ARBA00023163"/>
    </source>
</evidence>
<keyword evidence="6" id="KW-0804">Transcription</keyword>
<comment type="similarity">
    <text evidence="2">Belongs to the Mediator complex subunit 12 family.</text>
</comment>
<evidence type="ECO:0000256" key="7">
    <source>
        <dbReference type="ARBA" id="ARBA00023242"/>
    </source>
</evidence>
<sequence length="244" mass="28158">MAVAKLLEKRQTEIEAERCGEVEIMDEKESISSASFAGSSFPVFQNVLLRFLDTQAPSLPDPNGEYEKIEFVNLVLLFGEFIRHDVFSHDAYMCTLISRGDLSVTAASRTRSPTGENMEEHYSKEHDVKLEEHSLMEHMYIDSETTNIFDDVDKNDFKTDFGSEFPVGLTPYFKPTNNSYHRSPPTIPNLIQTIEVQSMPMKWEDKCIFNVLFMWKGLQFQLKAETLAFSLHAFLHHLEKRVYL</sequence>
<reference evidence="9 10" key="1">
    <citation type="journal article" date="2013" name="Proc. Natl. Acad. Sci. U.S.A.">
        <title>The king cobra genome reveals dynamic gene evolution and adaptation in the snake venom system.</title>
        <authorList>
            <person name="Vonk F.J."/>
            <person name="Casewell N.R."/>
            <person name="Henkel C.V."/>
            <person name="Heimberg A.M."/>
            <person name="Jansen H.J."/>
            <person name="McCleary R.J."/>
            <person name="Kerkkamp H.M."/>
            <person name="Vos R.A."/>
            <person name="Guerreiro I."/>
            <person name="Calvete J.J."/>
            <person name="Wuster W."/>
            <person name="Woods A.E."/>
            <person name="Logan J.M."/>
            <person name="Harrison R.A."/>
            <person name="Castoe T.A."/>
            <person name="de Koning A.P."/>
            <person name="Pollock D.D."/>
            <person name="Yandell M."/>
            <person name="Calderon D."/>
            <person name="Renjifo C."/>
            <person name="Currier R.B."/>
            <person name="Salgado D."/>
            <person name="Pla D."/>
            <person name="Sanz L."/>
            <person name="Hyder A.S."/>
            <person name="Ribeiro J.M."/>
            <person name="Arntzen J.W."/>
            <person name="van den Thillart G.E."/>
            <person name="Boetzer M."/>
            <person name="Pirovano W."/>
            <person name="Dirks R.P."/>
            <person name="Spaink H.P."/>
            <person name="Duboule D."/>
            <person name="McGlinn E."/>
            <person name="Kini R.M."/>
            <person name="Richardson M.K."/>
        </authorList>
    </citation>
    <scope>NUCLEOTIDE SEQUENCE</scope>
    <source>
        <tissue evidence="9">Blood</tissue>
    </source>
</reference>
<feature type="domain" description="Mediator complex subunit Med12 LCEWAV-domain" evidence="8">
    <location>
        <begin position="1"/>
        <end position="159"/>
    </location>
</feature>
<keyword evidence="10" id="KW-1185">Reference proteome</keyword>
<name>V8P3F3_OPHHA</name>
<dbReference type="GO" id="GO:0003713">
    <property type="term" value="F:transcription coactivator activity"/>
    <property type="evidence" value="ECO:0007669"/>
    <property type="project" value="TreeGrafter"/>
</dbReference>
<dbReference type="GO" id="GO:0045944">
    <property type="term" value="P:positive regulation of transcription by RNA polymerase II"/>
    <property type="evidence" value="ECO:0007669"/>
    <property type="project" value="TreeGrafter"/>
</dbReference>
<evidence type="ECO:0000256" key="3">
    <source>
        <dbReference type="ARBA" id="ARBA00022491"/>
    </source>
</evidence>
<dbReference type="AlphaFoldDB" id="V8P3F3"/>
<protein>
    <recommendedName>
        <fullName evidence="8">Mediator complex subunit Med12 LCEWAV-domain domain-containing protein</fullName>
    </recommendedName>
</protein>
<organism evidence="9 10">
    <name type="scientific">Ophiophagus hannah</name>
    <name type="common">King cobra</name>
    <name type="synonym">Naja hannah</name>
    <dbReference type="NCBI Taxonomy" id="8665"/>
    <lineage>
        <taxon>Eukaryota</taxon>
        <taxon>Metazoa</taxon>
        <taxon>Chordata</taxon>
        <taxon>Craniata</taxon>
        <taxon>Vertebrata</taxon>
        <taxon>Euteleostomi</taxon>
        <taxon>Lepidosauria</taxon>
        <taxon>Squamata</taxon>
        <taxon>Bifurcata</taxon>
        <taxon>Unidentata</taxon>
        <taxon>Episquamata</taxon>
        <taxon>Toxicofera</taxon>
        <taxon>Serpentes</taxon>
        <taxon>Colubroidea</taxon>
        <taxon>Elapidae</taxon>
        <taxon>Elapinae</taxon>
        <taxon>Ophiophagus</taxon>
    </lineage>
</organism>
<comment type="subcellular location">
    <subcellularLocation>
        <location evidence="1">Nucleus</location>
    </subcellularLocation>
</comment>
<evidence type="ECO:0000256" key="2">
    <source>
        <dbReference type="ARBA" id="ARBA00010289"/>
    </source>
</evidence>
<dbReference type="GO" id="GO:0016592">
    <property type="term" value="C:mediator complex"/>
    <property type="evidence" value="ECO:0007669"/>
    <property type="project" value="TreeGrafter"/>
</dbReference>
<dbReference type="InterPro" id="IPR051647">
    <property type="entry name" value="Mediator_comp_sub12"/>
</dbReference>
<evidence type="ECO:0000256" key="1">
    <source>
        <dbReference type="ARBA" id="ARBA00004123"/>
    </source>
</evidence>
<accession>V8P3F3</accession>
<dbReference type="Proteomes" id="UP000018936">
    <property type="component" value="Unassembled WGS sequence"/>
</dbReference>
<keyword evidence="7" id="KW-0539">Nucleus</keyword>
<evidence type="ECO:0000256" key="4">
    <source>
        <dbReference type="ARBA" id="ARBA00023015"/>
    </source>
</evidence>
<keyword evidence="3" id="KW-0678">Repressor</keyword>
<evidence type="ECO:0000313" key="10">
    <source>
        <dbReference type="Proteomes" id="UP000018936"/>
    </source>
</evidence>
<dbReference type="Pfam" id="PF12145">
    <property type="entry name" value="Med12-LCEWAV"/>
    <property type="match status" value="1"/>
</dbReference>
<evidence type="ECO:0000313" key="9">
    <source>
        <dbReference type="EMBL" id="ETE68875.1"/>
    </source>
</evidence>
<dbReference type="PANTHER" id="PTHR46007">
    <property type="entry name" value="MEDIATOR OF RNA POLYMERASE II TRANSCRIPTION SUBUNIT 12"/>
    <property type="match status" value="1"/>
</dbReference>
<gene>
    <name evidence="9" type="ORF">L345_05326</name>
</gene>
<dbReference type="EMBL" id="AZIM01000903">
    <property type="protein sequence ID" value="ETE68875.1"/>
    <property type="molecule type" value="Genomic_DNA"/>
</dbReference>
<keyword evidence="4" id="KW-0805">Transcription regulation</keyword>
<evidence type="ECO:0000259" key="8">
    <source>
        <dbReference type="Pfam" id="PF12145"/>
    </source>
</evidence>
<evidence type="ECO:0000256" key="5">
    <source>
        <dbReference type="ARBA" id="ARBA00023159"/>
    </source>
</evidence>